<keyword evidence="1" id="KW-1185">Reference proteome</keyword>
<dbReference type="InParanoid" id="A0A6P8J1T0"/>
<dbReference type="OrthoDB" id="76126at2759"/>
<evidence type="ECO:0000313" key="1">
    <source>
        <dbReference type="Proteomes" id="UP000515163"/>
    </source>
</evidence>
<name>A0A6P8J1T0_ACTTE</name>
<gene>
    <name evidence="2" type="primary">LOC116307380</name>
</gene>
<dbReference type="GeneID" id="116307380"/>
<dbReference type="RefSeq" id="XP_031573474.1">
    <property type="nucleotide sequence ID" value="XM_031717614.1"/>
</dbReference>
<proteinExistence type="predicted"/>
<organism evidence="1 2">
    <name type="scientific">Actinia tenebrosa</name>
    <name type="common">Australian red waratah sea anemone</name>
    <dbReference type="NCBI Taxonomy" id="6105"/>
    <lineage>
        <taxon>Eukaryota</taxon>
        <taxon>Metazoa</taxon>
        <taxon>Cnidaria</taxon>
        <taxon>Anthozoa</taxon>
        <taxon>Hexacorallia</taxon>
        <taxon>Actiniaria</taxon>
        <taxon>Actiniidae</taxon>
        <taxon>Actinia</taxon>
    </lineage>
</organism>
<protein>
    <submittedName>
        <fullName evidence="2">Uncharacterized protein LOC116307380</fullName>
    </submittedName>
</protein>
<reference evidence="2" key="1">
    <citation type="submission" date="2025-08" db="UniProtKB">
        <authorList>
            <consortium name="RefSeq"/>
        </authorList>
    </citation>
    <scope>IDENTIFICATION</scope>
    <source>
        <tissue evidence="2">Tentacle</tissue>
    </source>
</reference>
<dbReference type="Proteomes" id="UP000515163">
    <property type="component" value="Unplaced"/>
</dbReference>
<dbReference type="KEGG" id="aten:116307380"/>
<sequence>MRYQWIAKIKERTRRMYTLWSYYSNLWVYNTQKRFDAIWNGKPRETASVPFMITAKMRKSLTSLGYEERDVRSMTPQDACNIIKNQTKKS</sequence>
<accession>A0A6P8J1T0</accession>
<dbReference type="AlphaFoldDB" id="A0A6P8J1T0"/>
<evidence type="ECO:0000313" key="2">
    <source>
        <dbReference type="RefSeq" id="XP_031573474.1"/>
    </source>
</evidence>